<evidence type="ECO:0000256" key="5">
    <source>
        <dbReference type="ARBA" id="ARBA00022840"/>
    </source>
</evidence>
<keyword evidence="9" id="KW-1185">Reference proteome</keyword>
<keyword evidence="3" id="KW-0813">Transport</keyword>
<dbReference type="InterPro" id="IPR017871">
    <property type="entry name" value="ABC_transporter-like_CS"/>
</dbReference>
<evidence type="ECO:0000313" key="9">
    <source>
        <dbReference type="Proteomes" id="UP001560045"/>
    </source>
</evidence>
<accession>A0ABV3XLR6</accession>
<dbReference type="Proteomes" id="UP001560045">
    <property type="component" value="Unassembled WGS sequence"/>
</dbReference>
<keyword evidence="6" id="KW-0046">Antibiotic resistance</keyword>
<evidence type="ECO:0000256" key="1">
    <source>
        <dbReference type="ARBA" id="ARBA00004202"/>
    </source>
</evidence>
<dbReference type="PROSITE" id="PS00211">
    <property type="entry name" value="ABC_TRANSPORTER_1"/>
    <property type="match status" value="1"/>
</dbReference>
<dbReference type="PROSITE" id="PS50893">
    <property type="entry name" value="ABC_TRANSPORTER_2"/>
    <property type="match status" value="1"/>
</dbReference>
<keyword evidence="5 8" id="KW-0067">ATP-binding</keyword>
<dbReference type="Pfam" id="PF00005">
    <property type="entry name" value="ABC_tran"/>
    <property type="match status" value="1"/>
</dbReference>
<evidence type="ECO:0000256" key="4">
    <source>
        <dbReference type="ARBA" id="ARBA00022741"/>
    </source>
</evidence>
<dbReference type="InterPro" id="IPR027417">
    <property type="entry name" value="P-loop_NTPase"/>
</dbReference>
<dbReference type="Gene3D" id="3.40.50.300">
    <property type="entry name" value="P-loop containing nucleotide triphosphate hydrolases"/>
    <property type="match status" value="1"/>
</dbReference>
<organism evidence="8 9">
    <name type="scientific">Geodermatophilus maliterrae</name>
    <dbReference type="NCBI Taxonomy" id="3162531"/>
    <lineage>
        <taxon>Bacteria</taxon>
        <taxon>Bacillati</taxon>
        <taxon>Actinomycetota</taxon>
        <taxon>Actinomycetes</taxon>
        <taxon>Geodermatophilales</taxon>
        <taxon>Geodermatophilaceae</taxon>
        <taxon>Geodermatophilus</taxon>
    </lineage>
</organism>
<feature type="domain" description="ABC transporter" evidence="7">
    <location>
        <begin position="5"/>
        <end position="237"/>
    </location>
</feature>
<evidence type="ECO:0000256" key="6">
    <source>
        <dbReference type="ARBA" id="ARBA00023251"/>
    </source>
</evidence>
<sequence>MDAVVEVTDLVKRYPGRPTNAVDGVSFTVARGEVFGLLGPNGAGKTTTIGVLTTRVLPTGGSARVAGVDVAADPVTARSRLSVVPQRSNLDRSLTARQNLVFHAAYHGVGRAERNRRADELLDRLGLGDRGGDKVDDYSGGMAQRLLIARALMHAPQVVFLDEPSTGLDPQARLFVWERVRELREGGVTVLLTTHDMEEAAALADRVGIMDHGRLLALDTPGALTRSLPGSATLDVDVERAPDDSDEAVLAALGALPQTERVEPVTDAGGLRARLYLSADAATTVGPVSEALVARGARLTGVRIGEPSLEDVFLSLTGRELR</sequence>
<dbReference type="InterPro" id="IPR003439">
    <property type="entry name" value="ABC_transporter-like_ATP-bd"/>
</dbReference>
<keyword evidence="4" id="KW-0547">Nucleotide-binding</keyword>
<dbReference type="SMART" id="SM00382">
    <property type="entry name" value="AAA"/>
    <property type="match status" value="1"/>
</dbReference>
<evidence type="ECO:0000313" key="8">
    <source>
        <dbReference type="EMBL" id="MEX5721336.1"/>
    </source>
</evidence>
<comment type="caution">
    <text evidence="8">The sequence shown here is derived from an EMBL/GenBank/DDBJ whole genome shotgun (WGS) entry which is preliminary data.</text>
</comment>
<dbReference type="SUPFAM" id="SSF52540">
    <property type="entry name" value="P-loop containing nucleoside triphosphate hydrolases"/>
    <property type="match status" value="1"/>
</dbReference>
<dbReference type="RefSeq" id="WP_369210141.1">
    <property type="nucleotide sequence ID" value="NZ_JBFNXQ010000121.1"/>
</dbReference>
<gene>
    <name evidence="8" type="ORF">ABQ292_23560</name>
</gene>
<evidence type="ECO:0000256" key="2">
    <source>
        <dbReference type="ARBA" id="ARBA00005417"/>
    </source>
</evidence>
<dbReference type="EMBL" id="JBFNXQ010000121">
    <property type="protein sequence ID" value="MEX5721336.1"/>
    <property type="molecule type" value="Genomic_DNA"/>
</dbReference>
<evidence type="ECO:0000256" key="3">
    <source>
        <dbReference type="ARBA" id="ARBA00022448"/>
    </source>
</evidence>
<dbReference type="PANTHER" id="PTHR42711:SF5">
    <property type="entry name" value="ABC TRANSPORTER ATP-BINDING PROTEIN NATA"/>
    <property type="match status" value="1"/>
</dbReference>
<protein>
    <submittedName>
        <fullName evidence="8">ABC transporter ATP-binding protein</fullName>
    </submittedName>
</protein>
<reference evidence="8 9" key="1">
    <citation type="submission" date="2024-06" db="EMBL/GenBank/DDBJ databases">
        <title>Draft genome sequence of Geodermatophilus badlandi, a novel member of the Geodermatophilaceae isolated from badland sedimentary rocks in the Red desert, Wyoming, USA.</title>
        <authorList>
            <person name="Ben Tekaya S."/>
            <person name="Nouioui I."/>
            <person name="Flores G.M."/>
            <person name="Shaal M.N."/>
            <person name="Bredoire F."/>
            <person name="Basile F."/>
            <person name="Van Diepen L."/>
            <person name="Ward N.L."/>
        </authorList>
    </citation>
    <scope>NUCLEOTIDE SEQUENCE [LARGE SCALE GENOMIC DNA]</scope>
    <source>
        <strain evidence="8 9">WL48A</strain>
    </source>
</reference>
<comment type="subcellular location">
    <subcellularLocation>
        <location evidence="1">Cell membrane</location>
        <topology evidence="1">Peripheral membrane protein</topology>
    </subcellularLocation>
</comment>
<comment type="similarity">
    <text evidence="2">Belongs to the ABC transporter superfamily.</text>
</comment>
<proteinExistence type="inferred from homology"/>
<dbReference type="InterPro" id="IPR050763">
    <property type="entry name" value="ABC_transporter_ATP-binding"/>
</dbReference>
<name>A0ABV3XLR6_9ACTN</name>
<dbReference type="PANTHER" id="PTHR42711">
    <property type="entry name" value="ABC TRANSPORTER ATP-BINDING PROTEIN"/>
    <property type="match status" value="1"/>
</dbReference>
<dbReference type="GO" id="GO:0005524">
    <property type="term" value="F:ATP binding"/>
    <property type="evidence" value="ECO:0007669"/>
    <property type="project" value="UniProtKB-KW"/>
</dbReference>
<dbReference type="InterPro" id="IPR003593">
    <property type="entry name" value="AAA+_ATPase"/>
</dbReference>
<evidence type="ECO:0000259" key="7">
    <source>
        <dbReference type="PROSITE" id="PS50893"/>
    </source>
</evidence>